<proteinExistence type="predicted"/>
<sequence>MRTKRALAESLRKLMRQKPFSKITVTEIVADCGVNRKTFYYHFEDIYALLRWIFEQESAELRRKFDAIERPEEFIGVILDYVVNNRALLRSACDAFGTVKLENFFLTGFYNLTDVIVRQAEEKSGLRLEDSLRAYLCDFLSEATCGMLLSHINGSFPLDRQKTIDFSTLIMRTAIRGLLEERGKKAPPKE</sequence>
<dbReference type="PANTHER" id="PTHR43479:SF7">
    <property type="entry name" value="TETR-FAMILY TRANSCRIPTIONAL REGULATOR"/>
    <property type="match status" value="1"/>
</dbReference>
<evidence type="ECO:0000256" key="2">
    <source>
        <dbReference type="PROSITE-ProRule" id="PRU00335"/>
    </source>
</evidence>
<dbReference type="AlphaFoldDB" id="A0A9D1JV61"/>
<dbReference type="InterPro" id="IPR009057">
    <property type="entry name" value="Homeodomain-like_sf"/>
</dbReference>
<evidence type="ECO:0000256" key="1">
    <source>
        <dbReference type="ARBA" id="ARBA00023125"/>
    </source>
</evidence>
<dbReference type="PROSITE" id="PS50977">
    <property type="entry name" value="HTH_TETR_2"/>
    <property type="match status" value="1"/>
</dbReference>
<evidence type="ECO:0000313" key="4">
    <source>
        <dbReference type="EMBL" id="HIS66847.1"/>
    </source>
</evidence>
<feature type="domain" description="HTH tetR-type" evidence="3">
    <location>
        <begin position="1"/>
        <end position="61"/>
    </location>
</feature>
<protein>
    <submittedName>
        <fullName evidence="4">TetR family transcriptional regulator</fullName>
    </submittedName>
</protein>
<organism evidence="4 5">
    <name type="scientific">Candidatus Scatomorpha merdipullorum</name>
    <dbReference type="NCBI Taxonomy" id="2840927"/>
    <lineage>
        <taxon>Bacteria</taxon>
        <taxon>Bacillati</taxon>
        <taxon>Bacillota</taxon>
        <taxon>Clostridia</taxon>
        <taxon>Eubacteriales</taxon>
        <taxon>Candidatus Scatomorpha</taxon>
    </lineage>
</organism>
<dbReference type="EMBL" id="DVJK01000133">
    <property type="protein sequence ID" value="HIS66847.1"/>
    <property type="molecule type" value="Genomic_DNA"/>
</dbReference>
<feature type="DNA-binding region" description="H-T-H motif" evidence="2">
    <location>
        <begin position="24"/>
        <end position="43"/>
    </location>
</feature>
<keyword evidence="1 2" id="KW-0238">DNA-binding</keyword>
<comment type="caution">
    <text evidence="4">The sequence shown here is derived from an EMBL/GenBank/DDBJ whole genome shotgun (WGS) entry which is preliminary data.</text>
</comment>
<accession>A0A9D1JV61</accession>
<dbReference type="GO" id="GO:0003677">
    <property type="term" value="F:DNA binding"/>
    <property type="evidence" value="ECO:0007669"/>
    <property type="project" value="UniProtKB-UniRule"/>
</dbReference>
<reference evidence="4" key="1">
    <citation type="submission" date="2020-10" db="EMBL/GenBank/DDBJ databases">
        <authorList>
            <person name="Gilroy R."/>
        </authorList>
    </citation>
    <scope>NUCLEOTIDE SEQUENCE</scope>
    <source>
        <strain evidence="4">ChiHjej10B9-9673</strain>
    </source>
</reference>
<dbReference type="PANTHER" id="PTHR43479">
    <property type="entry name" value="ACREF/ENVCD OPERON REPRESSOR-RELATED"/>
    <property type="match status" value="1"/>
</dbReference>
<dbReference type="SUPFAM" id="SSF46689">
    <property type="entry name" value="Homeodomain-like"/>
    <property type="match status" value="1"/>
</dbReference>
<dbReference type="Proteomes" id="UP000824001">
    <property type="component" value="Unassembled WGS sequence"/>
</dbReference>
<name>A0A9D1JV61_9FIRM</name>
<dbReference type="Pfam" id="PF00440">
    <property type="entry name" value="TetR_N"/>
    <property type="match status" value="1"/>
</dbReference>
<evidence type="ECO:0000259" key="3">
    <source>
        <dbReference type="PROSITE" id="PS50977"/>
    </source>
</evidence>
<evidence type="ECO:0000313" key="5">
    <source>
        <dbReference type="Proteomes" id="UP000824001"/>
    </source>
</evidence>
<gene>
    <name evidence="4" type="ORF">IAC18_04710</name>
</gene>
<dbReference type="InterPro" id="IPR001647">
    <property type="entry name" value="HTH_TetR"/>
</dbReference>
<dbReference type="Gene3D" id="1.10.357.10">
    <property type="entry name" value="Tetracycline Repressor, domain 2"/>
    <property type="match status" value="1"/>
</dbReference>
<reference evidence="4" key="2">
    <citation type="journal article" date="2021" name="PeerJ">
        <title>Extensive microbial diversity within the chicken gut microbiome revealed by metagenomics and culture.</title>
        <authorList>
            <person name="Gilroy R."/>
            <person name="Ravi A."/>
            <person name="Getino M."/>
            <person name="Pursley I."/>
            <person name="Horton D.L."/>
            <person name="Alikhan N.F."/>
            <person name="Baker D."/>
            <person name="Gharbi K."/>
            <person name="Hall N."/>
            <person name="Watson M."/>
            <person name="Adriaenssens E.M."/>
            <person name="Foster-Nyarko E."/>
            <person name="Jarju S."/>
            <person name="Secka A."/>
            <person name="Antonio M."/>
            <person name="Oren A."/>
            <person name="Chaudhuri R.R."/>
            <person name="La Ragione R."/>
            <person name="Hildebrand F."/>
            <person name="Pallen M.J."/>
        </authorList>
    </citation>
    <scope>NUCLEOTIDE SEQUENCE</scope>
    <source>
        <strain evidence="4">ChiHjej10B9-9673</strain>
    </source>
</reference>
<dbReference type="InterPro" id="IPR050624">
    <property type="entry name" value="HTH-type_Tx_Regulator"/>
</dbReference>